<dbReference type="Proteomes" id="UP000019494">
    <property type="component" value="Unassembled WGS sequence"/>
</dbReference>
<comment type="caution">
    <text evidence="1">The sequence shown here is derived from an EMBL/GenBank/DDBJ whole genome shotgun (WGS) entry which is preliminary data.</text>
</comment>
<dbReference type="InterPro" id="IPR007423">
    <property type="entry name" value="Sel_put"/>
</dbReference>
<dbReference type="Pfam" id="PF04328">
    <property type="entry name" value="Sel_put"/>
    <property type="match status" value="1"/>
</dbReference>
<reference evidence="2" key="1">
    <citation type="submission" date="2013-08" db="EMBL/GenBank/DDBJ databases">
        <title>Intrasporangium oryzae NRRL B-24470.</title>
        <authorList>
            <person name="Liu H."/>
            <person name="Wang G."/>
        </authorList>
    </citation>
    <scope>NUCLEOTIDE SEQUENCE [LARGE SCALE GENOMIC DNA]</scope>
    <source>
        <strain evidence="2">Q5-1</strain>
    </source>
</reference>
<evidence type="ECO:0000313" key="1">
    <source>
        <dbReference type="EMBL" id="EWT03947.1"/>
    </source>
</evidence>
<gene>
    <name evidence="1" type="ORF">N864_13755</name>
</gene>
<name>W9GFF6_9MICO</name>
<keyword evidence="2" id="KW-1185">Reference proteome</keyword>
<organism evidence="1 2">
    <name type="scientific">Intrasporangium chromatireducens Q5-1</name>
    <dbReference type="NCBI Taxonomy" id="584657"/>
    <lineage>
        <taxon>Bacteria</taxon>
        <taxon>Bacillati</taxon>
        <taxon>Actinomycetota</taxon>
        <taxon>Actinomycetes</taxon>
        <taxon>Micrococcales</taxon>
        <taxon>Intrasporangiaceae</taxon>
        <taxon>Intrasporangium</taxon>
    </lineage>
</organism>
<dbReference type="AlphaFoldDB" id="W9GFF6"/>
<dbReference type="EMBL" id="AWQS01000383">
    <property type="protein sequence ID" value="EWT03947.1"/>
    <property type="molecule type" value="Genomic_DNA"/>
</dbReference>
<accession>W9GFF6</accession>
<proteinExistence type="predicted"/>
<evidence type="ECO:0008006" key="3">
    <source>
        <dbReference type="Google" id="ProtNLM"/>
    </source>
</evidence>
<dbReference type="RefSeq" id="WP_240474444.1">
    <property type="nucleotide sequence ID" value="NZ_AWQS01000383.1"/>
</dbReference>
<protein>
    <recommendedName>
        <fullName evidence="3">DUF466 domain-containing protein</fullName>
    </recommendedName>
</protein>
<sequence>MPAALPAILRGARDSGRRAVGYLRAVMGADAYDRYCAHLAARHPEAEPLSEREFWREHMDWLDQNPQGRCC</sequence>
<evidence type="ECO:0000313" key="2">
    <source>
        <dbReference type="Proteomes" id="UP000019494"/>
    </source>
</evidence>